<reference evidence="2" key="2">
    <citation type="submission" date="2003-05" db="EMBL/GenBank/DDBJ databases">
        <authorList>
            <person name="Buell C.R."/>
            <person name="Wing R.A."/>
            <person name="McCombie W.R."/>
            <person name="Messing J."/>
            <person name="Yuan Q."/>
            <person name="Ouyang S."/>
        </authorList>
    </citation>
    <scope>NUCLEOTIDE SEQUENCE</scope>
</reference>
<reference evidence="2" key="3">
    <citation type="submission" date="2006-07" db="EMBL/GenBank/DDBJ databases">
        <authorList>
            <person name="Buell R."/>
        </authorList>
    </citation>
    <scope>NUCLEOTIDE SEQUENCE</scope>
</reference>
<accession>Q337V0</accession>
<evidence type="ECO:0000256" key="1">
    <source>
        <dbReference type="SAM" id="MobiDB-lite"/>
    </source>
</evidence>
<sequence>MATLPSFSNAKNDSKVNKPEVIGGYEDATNDVEGCNRYENG</sequence>
<proteinExistence type="predicted"/>
<feature type="compositionally biased region" description="Polar residues" evidence="1">
    <location>
        <begin position="1"/>
        <end position="11"/>
    </location>
</feature>
<organism evidence="2">
    <name type="scientific">Oryza sativa subsp. japonica</name>
    <name type="common">Rice</name>
    <dbReference type="NCBI Taxonomy" id="39947"/>
    <lineage>
        <taxon>Eukaryota</taxon>
        <taxon>Viridiplantae</taxon>
        <taxon>Streptophyta</taxon>
        <taxon>Embryophyta</taxon>
        <taxon>Tracheophyta</taxon>
        <taxon>Spermatophyta</taxon>
        <taxon>Magnoliopsida</taxon>
        <taxon>Liliopsida</taxon>
        <taxon>Poales</taxon>
        <taxon>Poaceae</taxon>
        <taxon>BOP clade</taxon>
        <taxon>Oryzoideae</taxon>
        <taxon>Oryzeae</taxon>
        <taxon>Oryzinae</taxon>
        <taxon>Oryza</taxon>
        <taxon>Oryza sativa</taxon>
    </lineage>
</organism>
<name>Q337V0_ORYSJ</name>
<evidence type="ECO:0000313" key="2">
    <source>
        <dbReference type="EMBL" id="ABB47688.1"/>
    </source>
</evidence>
<dbReference type="AlphaFoldDB" id="Q337V0"/>
<reference evidence="2" key="1">
    <citation type="journal article" date="2003" name="Science">
        <title>In-depth view of structure, activity, and evolution of rice chromosome 10.</title>
        <authorList>
            <consortium name="Rice Chromosome 10 Sequencing Consortium"/>
        </authorList>
    </citation>
    <scope>NUCLEOTIDE SEQUENCE [LARGE SCALE GENOMIC DNA]</scope>
</reference>
<feature type="region of interest" description="Disordered" evidence="1">
    <location>
        <begin position="1"/>
        <end position="41"/>
    </location>
</feature>
<protein>
    <submittedName>
        <fullName evidence="2">Uncharacterized protein</fullName>
    </submittedName>
</protein>
<gene>
    <name evidence="2" type="ordered locus">LOC_Os10g30109</name>
</gene>
<dbReference type="EMBL" id="DP000086">
    <property type="protein sequence ID" value="ABB47688.1"/>
    <property type="molecule type" value="Genomic_DNA"/>
</dbReference>